<feature type="domain" description="AAA" evidence="1">
    <location>
        <begin position="12"/>
        <end position="192"/>
    </location>
</feature>
<dbReference type="EMBL" id="LKFS01000114">
    <property type="protein sequence ID" value="RND78594.1"/>
    <property type="molecule type" value="Genomic_DNA"/>
</dbReference>
<name>A0A422LWV1_LACPA</name>
<evidence type="ECO:0000313" key="2">
    <source>
        <dbReference type="EMBL" id="RND78594.1"/>
    </source>
</evidence>
<reference evidence="4 5" key="1">
    <citation type="journal article" date="2018" name="Front. Microbiol.">
        <title>Conversion of Methionine to Cysteine in Lactobacillus paracasei Depends on the Highly Mobile cysK-ctl-cysE Gene Cluster.</title>
        <authorList>
            <person name="Wuthrich D."/>
            <person name="Irmler S."/>
            <person name="Berthoud H."/>
            <person name="Guggenbuhl B."/>
            <person name="Eugster E."/>
            <person name="Bruggmann R."/>
        </authorList>
    </citation>
    <scope>NUCLEOTIDE SEQUENCE [LARGE SCALE GENOMIC DNA]</scope>
    <source>
        <strain evidence="2 5">FAM18157</strain>
        <strain evidence="3 4">FAM6012</strain>
    </source>
</reference>
<dbReference type="SUPFAM" id="SSF52540">
    <property type="entry name" value="P-loop containing nucleoside triphosphate hydrolases"/>
    <property type="match status" value="1"/>
</dbReference>
<comment type="caution">
    <text evidence="2">The sequence shown here is derived from an EMBL/GenBank/DDBJ whole genome shotgun (WGS) entry which is preliminary data.</text>
</comment>
<evidence type="ECO:0000313" key="4">
    <source>
        <dbReference type="Proteomes" id="UP000284123"/>
    </source>
</evidence>
<dbReference type="Pfam" id="PF13614">
    <property type="entry name" value="AAA_31"/>
    <property type="match status" value="1"/>
</dbReference>
<protein>
    <submittedName>
        <fullName evidence="2">Sporulation initiation inhibitor protein soj</fullName>
    </submittedName>
</protein>
<dbReference type="Proteomes" id="UP000284123">
    <property type="component" value="Unassembled WGS sequence"/>
</dbReference>
<dbReference type="AlphaFoldDB" id="A0A422LWV1"/>
<accession>A0A422LWV1</accession>
<sequence>MQSKLNLKRPLTITVANAKGGVGKTTITRYLPYDLAERGYKVLVIDADPQANLTKSMGITKQQHDPDNIFTIDKSMMAAVRDGSFKGAVLEIVPNLYELPSQIDFRGFETFLSKKYGVAEKGDPEYLSVESKKVSLLKGLIEPIKADYDFVFIDTPPTAGQYVRNATFASDYVIIAFQTQSDSLDGAIQFISDDLTELVETFGARTDVLGILPNQVSKSGAIDQVVIKDAIARFGQQNLFDHIIPFARRIQAAPRMGLSRQGYWNQKLFDDIVDPLTDDFLQRLKIVGEVTNG</sequence>
<proteinExistence type="predicted"/>
<organism evidence="2 5">
    <name type="scientific">Lacticaseibacillus paracasei</name>
    <name type="common">Lactobacillus paracasei</name>
    <dbReference type="NCBI Taxonomy" id="1597"/>
    <lineage>
        <taxon>Bacteria</taxon>
        <taxon>Bacillati</taxon>
        <taxon>Bacillota</taxon>
        <taxon>Bacilli</taxon>
        <taxon>Lactobacillales</taxon>
        <taxon>Lactobacillaceae</taxon>
        <taxon>Lacticaseibacillus</taxon>
    </lineage>
</organism>
<dbReference type="Gene3D" id="3.40.50.300">
    <property type="entry name" value="P-loop containing nucleotide triphosphate hydrolases"/>
    <property type="match status" value="1"/>
</dbReference>
<gene>
    <name evidence="2" type="ORF">FAM18157_02862</name>
    <name evidence="3" type="ORF">FAM6012_02900</name>
</gene>
<dbReference type="InterPro" id="IPR027417">
    <property type="entry name" value="P-loop_NTPase"/>
</dbReference>
<dbReference type="PANTHER" id="PTHR13696">
    <property type="entry name" value="P-LOOP CONTAINING NUCLEOSIDE TRIPHOSPHATE HYDROLASE"/>
    <property type="match status" value="1"/>
</dbReference>
<evidence type="ECO:0000313" key="3">
    <source>
        <dbReference type="EMBL" id="RNE26080.1"/>
    </source>
</evidence>
<dbReference type="Proteomes" id="UP000284716">
    <property type="component" value="Unassembled WGS sequence"/>
</dbReference>
<dbReference type="InterPro" id="IPR025669">
    <property type="entry name" value="AAA_dom"/>
</dbReference>
<dbReference type="InterPro" id="IPR050678">
    <property type="entry name" value="DNA_Partitioning_ATPase"/>
</dbReference>
<dbReference type="CDD" id="cd02042">
    <property type="entry name" value="ParAB_family"/>
    <property type="match status" value="1"/>
</dbReference>
<evidence type="ECO:0000313" key="5">
    <source>
        <dbReference type="Proteomes" id="UP000284716"/>
    </source>
</evidence>
<dbReference type="RefSeq" id="WP_003582592.1">
    <property type="nucleotide sequence ID" value="NZ_BDIT01000062.1"/>
</dbReference>
<dbReference type="EMBL" id="LKGI01000112">
    <property type="protein sequence ID" value="RNE26080.1"/>
    <property type="molecule type" value="Genomic_DNA"/>
</dbReference>
<dbReference type="PANTHER" id="PTHR13696:SF99">
    <property type="entry name" value="COBYRINIC ACID AC-DIAMIDE SYNTHASE"/>
    <property type="match status" value="1"/>
</dbReference>
<evidence type="ECO:0000259" key="1">
    <source>
        <dbReference type="Pfam" id="PF13614"/>
    </source>
</evidence>